<dbReference type="GO" id="GO:0052745">
    <property type="term" value="F:inositol phosphate phosphatase activity"/>
    <property type="evidence" value="ECO:0007669"/>
    <property type="project" value="TreeGrafter"/>
</dbReference>
<evidence type="ECO:0000256" key="9">
    <source>
        <dbReference type="ARBA" id="ARBA00031642"/>
    </source>
</evidence>
<feature type="chain" id="PRO_5014453720" description="Multiple inositol polyphosphate phosphatase 1" evidence="15">
    <location>
        <begin position="19"/>
        <end position="280"/>
    </location>
</feature>
<gene>
    <name evidence="16" type="ORF">TSOC_004530</name>
</gene>
<dbReference type="GO" id="GO:0003993">
    <property type="term" value="F:acid phosphatase activity"/>
    <property type="evidence" value="ECO:0007669"/>
    <property type="project" value="TreeGrafter"/>
</dbReference>
<evidence type="ECO:0000256" key="8">
    <source>
        <dbReference type="ARBA" id="ARBA00023136"/>
    </source>
</evidence>
<keyword evidence="7" id="KW-0378">Hydrolase</keyword>
<keyword evidence="8" id="KW-0472">Membrane</keyword>
<reference evidence="16 17" key="1">
    <citation type="journal article" date="2017" name="Mol. Biol. Evol.">
        <title>The 4-celled Tetrabaena socialis nuclear genome reveals the essential components for genetic control of cell number at the origin of multicellularity in the volvocine lineage.</title>
        <authorList>
            <person name="Featherston J."/>
            <person name="Arakaki Y."/>
            <person name="Hanschen E.R."/>
            <person name="Ferris P.J."/>
            <person name="Michod R.E."/>
            <person name="Olson B.J.S.C."/>
            <person name="Nozaki H."/>
            <person name="Durand P.M."/>
        </authorList>
    </citation>
    <scope>NUCLEOTIDE SEQUENCE [LARGE SCALE GENOMIC DNA]</scope>
    <source>
        <strain evidence="16 17">NIES-571</strain>
    </source>
</reference>
<dbReference type="GO" id="GO:0034417">
    <property type="term" value="F:bisphosphoglycerate 3-phosphatase activity"/>
    <property type="evidence" value="ECO:0007669"/>
    <property type="project" value="UniProtKB-EC"/>
</dbReference>
<comment type="catalytic activity">
    <reaction evidence="10">
        <text>1D-myo-inositol 1,2,5,6-tetrakisphosphate + H2O = 1D-myo-inositol 1,2,6-trisphosphate + phosphate</text>
        <dbReference type="Rhea" id="RHEA:77119"/>
        <dbReference type="ChEBI" id="CHEBI:15377"/>
        <dbReference type="ChEBI" id="CHEBI:43474"/>
        <dbReference type="ChEBI" id="CHEBI:195535"/>
        <dbReference type="ChEBI" id="CHEBI:195537"/>
        <dbReference type="EC" id="3.1.3.62"/>
    </reaction>
    <physiologicalReaction direction="left-to-right" evidence="10">
        <dbReference type="Rhea" id="RHEA:77120"/>
    </physiologicalReaction>
</comment>
<comment type="similarity">
    <text evidence="2">Belongs to the histidine acid phosphatase family. MINPP1 subfamily.</text>
</comment>
<evidence type="ECO:0000256" key="12">
    <source>
        <dbReference type="ARBA" id="ARBA00043691"/>
    </source>
</evidence>
<dbReference type="InterPro" id="IPR029033">
    <property type="entry name" value="His_PPase_superfam"/>
</dbReference>
<dbReference type="EC" id="3.1.3.80" evidence="3"/>
<evidence type="ECO:0000256" key="1">
    <source>
        <dbReference type="ARBA" id="ARBA00004370"/>
    </source>
</evidence>
<dbReference type="PANTHER" id="PTHR20963:SF8">
    <property type="entry name" value="MULTIPLE INOSITOL POLYPHOSPHATE PHOSPHATASE 1"/>
    <property type="match status" value="1"/>
</dbReference>
<name>A0A2J8A8N2_9CHLO</name>
<evidence type="ECO:0000256" key="4">
    <source>
        <dbReference type="ARBA" id="ARBA00013040"/>
    </source>
</evidence>
<comment type="catalytic activity">
    <reaction evidence="12">
        <text>1D-myo-inositol hexakisphosphate + H2O = 1D-myo-inositol 1,2,4,5,6-pentakisphosphate + phosphate</text>
        <dbReference type="Rhea" id="RHEA:16989"/>
        <dbReference type="ChEBI" id="CHEBI:15377"/>
        <dbReference type="ChEBI" id="CHEBI:43474"/>
        <dbReference type="ChEBI" id="CHEBI:57798"/>
        <dbReference type="ChEBI" id="CHEBI:58130"/>
        <dbReference type="EC" id="3.1.3.62"/>
    </reaction>
    <physiologicalReaction direction="left-to-right" evidence="12">
        <dbReference type="Rhea" id="RHEA:16990"/>
    </physiologicalReaction>
</comment>
<dbReference type="OrthoDB" id="6509975at2759"/>
<evidence type="ECO:0000313" key="16">
    <source>
        <dbReference type="EMBL" id="PNH08894.1"/>
    </source>
</evidence>
<evidence type="ECO:0000256" key="11">
    <source>
        <dbReference type="ARBA" id="ARBA00043671"/>
    </source>
</evidence>
<proteinExistence type="inferred from homology"/>
<comment type="catalytic activity">
    <reaction evidence="11">
        <text>1D-myo-inositol 1,2,4,5,6-pentakisphosphate + H2O = 1D-myo-inositol 1,2,5,6-tetrakisphosphate + phosphate</text>
        <dbReference type="Rhea" id="RHEA:77115"/>
        <dbReference type="ChEBI" id="CHEBI:15377"/>
        <dbReference type="ChEBI" id="CHEBI:43474"/>
        <dbReference type="ChEBI" id="CHEBI:57798"/>
        <dbReference type="ChEBI" id="CHEBI:195535"/>
        <dbReference type="EC" id="3.1.3.62"/>
    </reaction>
    <physiologicalReaction direction="left-to-right" evidence="11">
        <dbReference type="Rhea" id="RHEA:77116"/>
    </physiologicalReaction>
</comment>
<dbReference type="PANTHER" id="PTHR20963">
    <property type="entry name" value="MULTIPLE INOSITOL POLYPHOSPHATE PHOSPHATASE-RELATED"/>
    <property type="match status" value="1"/>
</dbReference>
<comment type="subcellular location">
    <subcellularLocation>
        <location evidence="1">Membrane</location>
    </subcellularLocation>
</comment>
<feature type="region of interest" description="Disordered" evidence="14">
    <location>
        <begin position="174"/>
        <end position="196"/>
    </location>
</feature>
<sequence>MLLTRLLLLAMCLGATMARAFDVRRHLGTKTRYAFRLALPGAPSIYKAPEPEGYEAVHLYLVARHGTRFPTADRMNQINSLDRLFRDAGNTADHPWLRNWTAPFPDTTFMGGELHAIGADELWGLAYRLRRRFPSLSGQDYLPKRFPVVSTQVARTAASASAFTAGFFANVHPRDPADDSPTVNPAPPAVEAAGGDAAGRARRAVLQGRSVPLLSTLDDLDETLQLAPTTRRPQDKIDPDALERLCGQDGKVVGGSGAAKLMYERTGQPYGSGPDVAAAS</sequence>
<comment type="caution">
    <text evidence="16">The sequence shown here is derived from an EMBL/GenBank/DDBJ whole genome shotgun (WGS) entry which is preliminary data.</text>
</comment>
<evidence type="ECO:0000313" key="17">
    <source>
        <dbReference type="Proteomes" id="UP000236333"/>
    </source>
</evidence>
<dbReference type="InterPro" id="IPR000560">
    <property type="entry name" value="His_Pase_clade-2"/>
</dbReference>
<evidence type="ECO:0000256" key="6">
    <source>
        <dbReference type="ARBA" id="ARBA00022729"/>
    </source>
</evidence>
<evidence type="ECO:0000256" key="7">
    <source>
        <dbReference type="ARBA" id="ARBA00022801"/>
    </source>
</evidence>
<dbReference type="Gene3D" id="3.40.50.1240">
    <property type="entry name" value="Phosphoglycerate mutase-like"/>
    <property type="match status" value="1"/>
</dbReference>
<evidence type="ECO:0000256" key="2">
    <source>
        <dbReference type="ARBA" id="ARBA00008422"/>
    </source>
</evidence>
<comment type="catalytic activity">
    <reaction evidence="13">
        <text>(2R)-2,3-bisphosphoglycerate + H2O = (2R)-2-phosphoglycerate + phosphate</text>
        <dbReference type="Rhea" id="RHEA:27381"/>
        <dbReference type="ChEBI" id="CHEBI:15377"/>
        <dbReference type="ChEBI" id="CHEBI:43474"/>
        <dbReference type="ChEBI" id="CHEBI:58248"/>
        <dbReference type="ChEBI" id="CHEBI:58289"/>
        <dbReference type="EC" id="3.1.3.80"/>
    </reaction>
    <physiologicalReaction direction="left-to-right" evidence="13">
        <dbReference type="Rhea" id="RHEA:27382"/>
    </physiologicalReaction>
</comment>
<feature type="signal peptide" evidence="15">
    <location>
        <begin position="1"/>
        <end position="18"/>
    </location>
</feature>
<protein>
    <recommendedName>
        <fullName evidence="5">Multiple inositol polyphosphate phosphatase 1</fullName>
        <ecNumber evidence="4">3.1.3.62</ecNumber>
        <ecNumber evidence="3">3.1.3.80</ecNumber>
    </recommendedName>
    <alternativeName>
        <fullName evidence="9">2,3-bisphosphoglycerate 3-phosphatase</fullName>
    </alternativeName>
</protein>
<evidence type="ECO:0000256" key="13">
    <source>
        <dbReference type="ARBA" id="ARBA00043832"/>
    </source>
</evidence>
<keyword evidence="17" id="KW-1185">Reference proteome</keyword>
<dbReference type="Proteomes" id="UP000236333">
    <property type="component" value="Unassembled WGS sequence"/>
</dbReference>
<evidence type="ECO:0000256" key="5">
    <source>
        <dbReference type="ARBA" id="ARBA00018097"/>
    </source>
</evidence>
<evidence type="ECO:0000256" key="15">
    <source>
        <dbReference type="SAM" id="SignalP"/>
    </source>
</evidence>
<evidence type="ECO:0000256" key="3">
    <source>
        <dbReference type="ARBA" id="ARBA00012976"/>
    </source>
</evidence>
<dbReference type="SUPFAM" id="SSF53254">
    <property type="entry name" value="Phosphoglycerate mutase-like"/>
    <property type="match status" value="1"/>
</dbReference>
<keyword evidence="6 15" id="KW-0732">Signal</keyword>
<dbReference type="AlphaFoldDB" id="A0A2J8A8N2"/>
<organism evidence="16 17">
    <name type="scientific">Tetrabaena socialis</name>
    <dbReference type="NCBI Taxonomy" id="47790"/>
    <lineage>
        <taxon>Eukaryota</taxon>
        <taxon>Viridiplantae</taxon>
        <taxon>Chlorophyta</taxon>
        <taxon>core chlorophytes</taxon>
        <taxon>Chlorophyceae</taxon>
        <taxon>CS clade</taxon>
        <taxon>Chlamydomonadales</taxon>
        <taxon>Tetrabaenaceae</taxon>
        <taxon>Tetrabaena</taxon>
    </lineage>
</organism>
<evidence type="ECO:0000256" key="14">
    <source>
        <dbReference type="SAM" id="MobiDB-lite"/>
    </source>
</evidence>
<dbReference type="GO" id="GO:0016020">
    <property type="term" value="C:membrane"/>
    <property type="evidence" value="ECO:0007669"/>
    <property type="project" value="UniProtKB-SubCell"/>
</dbReference>
<accession>A0A2J8A8N2</accession>
<dbReference type="Pfam" id="PF00328">
    <property type="entry name" value="His_Phos_2"/>
    <property type="match status" value="1"/>
</dbReference>
<evidence type="ECO:0000256" key="10">
    <source>
        <dbReference type="ARBA" id="ARBA00043668"/>
    </source>
</evidence>
<dbReference type="EMBL" id="PGGS01000112">
    <property type="protein sequence ID" value="PNH08894.1"/>
    <property type="molecule type" value="Genomic_DNA"/>
</dbReference>
<dbReference type="EC" id="3.1.3.62" evidence="4"/>